<keyword evidence="4" id="KW-1185">Reference proteome</keyword>
<gene>
    <name evidence="3" type="ORF">SO694_00025155</name>
</gene>
<proteinExistence type="predicted"/>
<protein>
    <submittedName>
        <fullName evidence="3">3'-tRNA processing endoribonuclease</fullName>
    </submittedName>
</protein>
<dbReference type="Proteomes" id="UP001363151">
    <property type="component" value="Unassembled WGS sequence"/>
</dbReference>
<reference evidence="3 4" key="1">
    <citation type="submission" date="2024-03" db="EMBL/GenBank/DDBJ databases">
        <title>Aureococcus anophagefferens CCMP1851 and Kratosvirus quantuckense: Draft genome of a second virus-susceptible host strain in the model system.</title>
        <authorList>
            <person name="Chase E."/>
            <person name="Truchon A.R."/>
            <person name="Schepens W."/>
            <person name="Wilhelm S.W."/>
        </authorList>
    </citation>
    <scope>NUCLEOTIDE SEQUENCE [LARGE SCALE GENOMIC DNA]</scope>
    <source>
        <strain evidence="3 4">CCMP1851</strain>
    </source>
</reference>
<feature type="region of interest" description="Disordered" evidence="1">
    <location>
        <begin position="66"/>
        <end position="93"/>
    </location>
</feature>
<dbReference type="InterPro" id="IPR038499">
    <property type="entry name" value="BRO1_sf"/>
</dbReference>
<dbReference type="Pfam" id="PF03097">
    <property type="entry name" value="BRO1"/>
    <property type="match status" value="1"/>
</dbReference>
<dbReference type="Gene3D" id="1.25.40.280">
    <property type="entry name" value="alix/aip1 like domains"/>
    <property type="match status" value="1"/>
</dbReference>
<accession>A0ABR1FV33</accession>
<dbReference type="EMBL" id="JBBJCI010000224">
    <property type="protein sequence ID" value="KAK7239249.1"/>
    <property type="molecule type" value="Genomic_DNA"/>
</dbReference>
<dbReference type="InterPro" id="IPR004328">
    <property type="entry name" value="BRO1_dom"/>
</dbReference>
<sequence>MSRAETFPKPSILCHFLPTDAPLKATQPVDFGAALKPAVREGREGDVAELLAALTQARQMVTWALDKDRAPPPPPADADAAAPADAAAAPADAAAPPPAYDAAALAATPATRVSYAWRDLLDTKGRDWAMADCDLEEASVLLAAAQALLSRAARESINDANAVAVYASLARAGADGGERASQDLRLGLAEAWAALALAEAQHATIRRAAAAPHIEWSLVAALCADERQRYADAIAGRVASHVDYKGAYFEALARYCAGAGGPRKAASRHGRGQLRRAARRELAEAARAMAAASASAKDYVANAKAVCYLNNGIFHKPVPPPGPLPPAKSLVTAIPFDDPPPSPLWTDRAWALSPSSSSSPLAAALGAYSTRFEMALASPGRFSRQWRAAARALGSGALATARWRRRRAPGARPWASR</sequence>
<evidence type="ECO:0000313" key="3">
    <source>
        <dbReference type="EMBL" id="KAK7239249.1"/>
    </source>
</evidence>
<dbReference type="SMART" id="SM01041">
    <property type="entry name" value="BRO1"/>
    <property type="match status" value="1"/>
</dbReference>
<evidence type="ECO:0000313" key="4">
    <source>
        <dbReference type="Proteomes" id="UP001363151"/>
    </source>
</evidence>
<feature type="domain" description="BRO1" evidence="2">
    <location>
        <begin position="15"/>
        <end position="349"/>
    </location>
</feature>
<feature type="compositionally biased region" description="Low complexity" evidence="1">
    <location>
        <begin position="77"/>
        <end position="93"/>
    </location>
</feature>
<evidence type="ECO:0000256" key="1">
    <source>
        <dbReference type="SAM" id="MobiDB-lite"/>
    </source>
</evidence>
<organism evidence="3 4">
    <name type="scientific">Aureococcus anophagefferens</name>
    <name type="common">Harmful bloom alga</name>
    <dbReference type="NCBI Taxonomy" id="44056"/>
    <lineage>
        <taxon>Eukaryota</taxon>
        <taxon>Sar</taxon>
        <taxon>Stramenopiles</taxon>
        <taxon>Ochrophyta</taxon>
        <taxon>Pelagophyceae</taxon>
        <taxon>Pelagomonadales</taxon>
        <taxon>Pelagomonadaceae</taxon>
        <taxon>Aureococcus</taxon>
    </lineage>
</organism>
<evidence type="ECO:0000259" key="2">
    <source>
        <dbReference type="SMART" id="SM01041"/>
    </source>
</evidence>
<comment type="caution">
    <text evidence="3">The sequence shown here is derived from an EMBL/GenBank/DDBJ whole genome shotgun (WGS) entry which is preliminary data.</text>
</comment>
<name>A0ABR1FV33_AURAN</name>